<organism evidence="9 10">
    <name type="scientific">Sistotremastrum niveocremeum HHB9708</name>
    <dbReference type="NCBI Taxonomy" id="1314777"/>
    <lineage>
        <taxon>Eukaryota</taxon>
        <taxon>Fungi</taxon>
        <taxon>Dikarya</taxon>
        <taxon>Basidiomycota</taxon>
        <taxon>Agaricomycotina</taxon>
        <taxon>Agaricomycetes</taxon>
        <taxon>Sistotremastrales</taxon>
        <taxon>Sistotremastraceae</taxon>
        <taxon>Sertulicium</taxon>
        <taxon>Sertulicium niveocremeum</taxon>
    </lineage>
</organism>
<keyword evidence="10" id="KW-1185">Reference proteome</keyword>
<dbReference type="Gene3D" id="1.10.8.530">
    <property type="entry name" value="DNA polymerase alpha-primase, subunit B, N-terminal domain"/>
    <property type="match status" value="1"/>
</dbReference>
<dbReference type="GO" id="GO:0003677">
    <property type="term" value="F:DNA binding"/>
    <property type="evidence" value="ECO:0007669"/>
    <property type="project" value="InterPro"/>
</dbReference>
<dbReference type="AlphaFoldDB" id="A0A164RGI6"/>
<evidence type="ECO:0000313" key="9">
    <source>
        <dbReference type="EMBL" id="KZS90538.1"/>
    </source>
</evidence>
<sequence length="567" mass="62041">MNAGSTRSELQANFGTAVDDDAIMTECVEMCRIFNIKGEDLFYKWEAFSFNSGSNRRLRLLDLEGARALRAHIQRDLANKTEQARRKTLGGTTIGGNMFNRSGLGRPSKPMGAMQGVAKIVKTEPTESQATAALTSIPEVDIKAPDASMSSRYRYMFQKLSTRSEALDARIEEFGEIVRESYGIEELGDPAATTDDSVVIVGRIVCDADAKLNEASLLIESSRMSGGGVRVPLRFDPQFTIRGGSPDISLFPGMIVALKGQNGGAGAFVISEVLPLPLLPNTPSSFQGRRNPFSVVVASGPFTPDNDAELHFKPLITFLSELPHQPDRPSVVILTGPFIDASHPSIREGDLSLTPIAMFRKYISTPLTAFYKTCPSTLILLIPSVRDIISSHFVFPQGPLDIERLSLPPTVRVLPNPCNFVINGVRFGVSTVDLLIQVRKEEFIKRVEGQSAKSRDAMLELCRTILSQRSFYPIFPSPKEFSSITNLDLSHPELLEFLDPTSGTAKSPDVLIIPSVLKQFRKVVGETTFINPSTMMKGCTAFIKAVPSTEADGKHLIEVEIKKVTGT</sequence>
<dbReference type="InterPro" id="IPR054300">
    <property type="entry name" value="OB_DPOA2"/>
</dbReference>
<evidence type="ECO:0000259" key="6">
    <source>
        <dbReference type="Pfam" id="PF04042"/>
    </source>
</evidence>
<evidence type="ECO:0000256" key="3">
    <source>
        <dbReference type="ARBA" id="ARBA00018596"/>
    </source>
</evidence>
<evidence type="ECO:0000256" key="2">
    <source>
        <dbReference type="ARBA" id="ARBA00007299"/>
    </source>
</evidence>
<gene>
    <name evidence="9" type="ORF">SISNIDRAFT_430842</name>
</gene>
<dbReference type="STRING" id="1314777.A0A164RGI6"/>
<evidence type="ECO:0000313" key="10">
    <source>
        <dbReference type="Proteomes" id="UP000076722"/>
    </source>
</evidence>
<dbReference type="InterPro" id="IPR043034">
    <property type="entry name" value="DNA_pol_alpha_B_N_sf"/>
</dbReference>
<feature type="domain" description="DNA polymerase alpha subunit B N-terminal" evidence="7">
    <location>
        <begin position="9"/>
        <end position="55"/>
    </location>
</feature>
<dbReference type="Pfam" id="PF04042">
    <property type="entry name" value="DNA_pol_E_B"/>
    <property type="match status" value="1"/>
</dbReference>
<dbReference type="Pfam" id="PF08418">
    <property type="entry name" value="Pol_alpha_B_N"/>
    <property type="match status" value="1"/>
</dbReference>
<comment type="subcellular location">
    <subcellularLocation>
        <location evidence="1">Nucleus</location>
    </subcellularLocation>
</comment>
<feature type="domain" description="DNA polymerase alpha subunit B OB" evidence="8">
    <location>
        <begin position="164"/>
        <end position="276"/>
    </location>
</feature>
<evidence type="ECO:0000256" key="5">
    <source>
        <dbReference type="ARBA" id="ARBA00023242"/>
    </source>
</evidence>
<name>A0A164RGI6_9AGAM</name>
<accession>A0A164RGI6</accession>
<proteinExistence type="inferred from homology"/>
<dbReference type="InterPro" id="IPR007185">
    <property type="entry name" value="DNA_pol_a/d/e_bsu"/>
</dbReference>
<evidence type="ECO:0000259" key="7">
    <source>
        <dbReference type="Pfam" id="PF08418"/>
    </source>
</evidence>
<keyword evidence="5" id="KW-0539">Nucleus</keyword>
<comment type="similarity">
    <text evidence="2">Belongs to the DNA polymerase alpha subunit B family.</text>
</comment>
<dbReference type="Gene3D" id="3.60.21.60">
    <property type="match status" value="1"/>
</dbReference>
<dbReference type="GO" id="GO:0005658">
    <property type="term" value="C:alpha DNA polymerase:primase complex"/>
    <property type="evidence" value="ECO:0007669"/>
    <property type="project" value="TreeGrafter"/>
</dbReference>
<evidence type="ECO:0000256" key="1">
    <source>
        <dbReference type="ARBA" id="ARBA00004123"/>
    </source>
</evidence>
<dbReference type="GO" id="GO:0006270">
    <property type="term" value="P:DNA replication initiation"/>
    <property type="evidence" value="ECO:0007669"/>
    <property type="project" value="TreeGrafter"/>
</dbReference>
<dbReference type="PIRSF" id="PIRSF018300">
    <property type="entry name" value="DNA_pol_alph_2"/>
    <property type="match status" value="1"/>
</dbReference>
<evidence type="ECO:0000259" key="8">
    <source>
        <dbReference type="Pfam" id="PF22062"/>
    </source>
</evidence>
<dbReference type="PANTHER" id="PTHR23061">
    <property type="entry name" value="DNA POLYMERASE 2 ALPHA 70 KDA SUBUNIT"/>
    <property type="match status" value="1"/>
</dbReference>
<dbReference type="EMBL" id="KV419421">
    <property type="protein sequence ID" value="KZS90538.1"/>
    <property type="molecule type" value="Genomic_DNA"/>
</dbReference>
<evidence type="ECO:0000256" key="4">
    <source>
        <dbReference type="ARBA" id="ARBA00022705"/>
    </source>
</evidence>
<keyword evidence="4" id="KW-0235">DNA replication</keyword>
<dbReference type="InterPro" id="IPR013627">
    <property type="entry name" value="Pol_alpha_B_N"/>
</dbReference>
<protein>
    <recommendedName>
        <fullName evidence="3">DNA polymerase alpha subunit B</fullName>
    </recommendedName>
</protein>
<dbReference type="PANTHER" id="PTHR23061:SF12">
    <property type="entry name" value="DNA POLYMERASE ALPHA SUBUNIT B"/>
    <property type="match status" value="1"/>
</dbReference>
<dbReference type="InterPro" id="IPR016722">
    <property type="entry name" value="DNA_pol_alpha_bsu"/>
</dbReference>
<dbReference type="Pfam" id="PF22062">
    <property type="entry name" value="OB_DPOA2"/>
    <property type="match status" value="1"/>
</dbReference>
<reference evidence="9 10" key="1">
    <citation type="journal article" date="2016" name="Mol. Biol. Evol.">
        <title>Comparative Genomics of Early-Diverging Mushroom-Forming Fungi Provides Insights into the Origins of Lignocellulose Decay Capabilities.</title>
        <authorList>
            <person name="Nagy L.G."/>
            <person name="Riley R."/>
            <person name="Tritt A."/>
            <person name="Adam C."/>
            <person name="Daum C."/>
            <person name="Floudas D."/>
            <person name="Sun H."/>
            <person name="Yadav J.S."/>
            <person name="Pangilinan J."/>
            <person name="Larsson K.H."/>
            <person name="Matsuura K."/>
            <person name="Barry K."/>
            <person name="Labutti K."/>
            <person name="Kuo R."/>
            <person name="Ohm R.A."/>
            <person name="Bhattacharya S.S."/>
            <person name="Shirouzu T."/>
            <person name="Yoshinaga Y."/>
            <person name="Martin F.M."/>
            <person name="Grigoriev I.V."/>
            <person name="Hibbett D.S."/>
        </authorList>
    </citation>
    <scope>NUCLEOTIDE SEQUENCE [LARGE SCALE GENOMIC DNA]</scope>
    <source>
        <strain evidence="9 10">HHB9708</strain>
    </source>
</reference>
<feature type="domain" description="DNA polymerase alpha/delta/epsilon subunit B" evidence="6">
    <location>
        <begin position="295"/>
        <end position="522"/>
    </location>
</feature>
<dbReference type="OrthoDB" id="336885at2759"/>
<dbReference type="Proteomes" id="UP000076722">
    <property type="component" value="Unassembled WGS sequence"/>
</dbReference>